<sequence>MNGRRLLRCVPLAAIISLLAALQTRAWAMPWPLTLAVALALGAAALIRHRPAAVAVAAAALTACTYAGYGQGRLGWPWPAVGCAELLILLYRQSARTPRRDALAAGVLIPLAMLVPAAWTVPLPWGLVLLTTTATLAALWSGDSARTRREAQTRLRQESARLAVLQERARIARDLHDVVAHHLSLIALESQAAPLRTPALPPAATESFAQVHRLARTGLVEMRSLLRLLRSRNPDLHALIAQFQAAGAVITCTAEAALDHLPEVVQLTAYRIVQESLSNATRHAPGAPIQLAITQLSGRVRLTVSTAVPAMSDMSEKTEGLGLVGMRERVAALGGTLVAGPSPEGFIVEAELPTDGGVT</sequence>
<protein>
    <recommendedName>
        <fullName evidence="2">histidine kinase</fullName>
        <ecNumber evidence="2">2.7.13.3</ecNumber>
    </recommendedName>
</protein>
<feature type="domain" description="Signal transduction histidine kinase subgroup 3 dimerisation and phosphoacceptor" evidence="11">
    <location>
        <begin position="167"/>
        <end position="232"/>
    </location>
</feature>
<dbReference type="Pfam" id="PF07730">
    <property type="entry name" value="HisKA_3"/>
    <property type="match status" value="1"/>
</dbReference>
<dbReference type="InterPro" id="IPR011712">
    <property type="entry name" value="Sig_transdc_His_kin_sub3_dim/P"/>
</dbReference>
<keyword evidence="6" id="KW-0418">Kinase</keyword>
<keyword evidence="3" id="KW-0597">Phosphoprotein</keyword>
<reference evidence="12" key="2">
    <citation type="submission" date="2023-01" db="EMBL/GenBank/DDBJ databases">
        <authorList>
            <person name="Sun Q."/>
            <person name="Evtushenko L."/>
        </authorList>
    </citation>
    <scope>NUCLEOTIDE SEQUENCE</scope>
    <source>
        <strain evidence="12">VKM Ac-1321</strain>
    </source>
</reference>
<feature type="domain" description="Histidine kinase/HSP90-like ATPase" evidence="10">
    <location>
        <begin position="267"/>
        <end position="354"/>
    </location>
</feature>
<dbReference type="Gene3D" id="1.20.5.1930">
    <property type="match status" value="1"/>
</dbReference>
<evidence type="ECO:0000256" key="3">
    <source>
        <dbReference type="ARBA" id="ARBA00022553"/>
    </source>
</evidence>
<evidence type="ECO:0000256" key="5">
    <source>
        <dbReference type="ARBA" id="ARBA00022741"/>
    </source>
</evidence>
<evidence type="ECO:0000256" key="2">
    <source>
        <dbReference type="ARBA" id="ARBA00012438"/>
    </source>
</evidence>
<evidence type="ECO:0000313" key="13">
    <source>
        <dbReference type="Proteomes" id="UP001143480"/>
    </source>
</evidence>
<dbReference type="InterPro" id="IPR050482">
    <property type="entry name" value="Sensor_HK_TwoCompSys"/>
</dbReference>
<dbReference type="AlphaFoldDB" id="A0A9W6KP90"/>
<evidence type="ECO:0000256" key="7">
    <source>
        <dbReference type="ARBA" id="ARBA00022840"/>
    </source>
</evidence>
<keyword evidence="9" id="KW-0812">Transmembrane</keyword>
<evidence type="ECO:0000256" key="8">
    <source>
        <dbReference type="ARBA" id="ARBA00023012"/>
    </source>
</evidence>
<dbReference type="GO" id="GO:0005524">
    <property type="term" value="F:ATP binding"/>
    <property type="evidence" value="ECO:0007669"/>
    <property type="project" value="UniProtKB-KW"/>
</dbReference>
<keyword evidence="4" id="KW-0808">Transferase</keyword>
<dbReference type="InterPro" id="IPR003594">
    <property type="entry name" value="HATPase_dom"/>
</dbReference>
<feature type="transmembrane region" description="Helical" evidence="9">
    <location>
        <begin position="75"/>
        <end position="91"/>
    </location>
</feature>
<dbReference type="Proteomes" id="UP001143480">
    <property type="component" value="Unassembled WGS sequence"/>
</dbReference>
<name>A0A9W6KP90_9ACTN</name>
<organism evidence="12 13">
    <name type="scientific">Dactylosporangium matsuzakiense</name>
    <dbReference type="NCBI Taxonomy" id="53360"/>
    <lineage>
        <taxon>Bacteria</taxon>
        <taxon>Bacillati</taxon>
        <taxon>Actinomycetota</taxon>
        <taxon>Actinomycetes</taxon>
        <taxon>Micromonosporales</taxon>
        <taxon>Micromonosporaceae</taxon>
        <taxon>Dactylosporangium</taxon>
    </lineage>
</organism>
<evidence type="ECO:0000313" key="12">
    <source>
        <dbReference type="EMBL" id="GLL04234.1"/>
    </source>
</evidence>
<accession>A0A9W6KP90</accession>
<feature type="transmembrane region" description="Helical" evidence="9">
    <location>
        <begin position="31"/>
        <end position="47"/>
    </location>
</feature>
<dbReference type="EC" id="2.7.13.3" evidence="2"/>
<evidence type="ECO:0000259" key="11">
    <source>
        <dbReference type="Pfam" id="PF07730"/>
    </source>
</evidence>
<proteinExistence type="predicted"/>
<keyword evidence="13" id="KW-1185">Reference proteome</keyword>
<keyword evidence="8" id="KW-0902">Two-component regulatory system</keyword>
<dbReference type="InterPro" id="IPR036890">
    <property type="entry name" value="HATPase_C_sf"/>
</dbReference>
<dbReference type="GO" id="GO:0016020">
    <property type="term" value="C:membrane"/>
    <property type="evidence" value="ECO:0007669"/>
    <property type="project" value="InterPro"/>
</dbReference>
<dbReference type="RefSeq" id="WP_261963660.1">
    <property type="nucleotide sequence ID" value="NZ_BAAAXA010000003.1"/>
</dbReference>
<feature type="transmembrane region" description="Helical" evidence="9">
    <location>
        <begin position="52"/>
        <end position="69"/>
    </location>
</feature>
<dbReference type="CDD" id="cd16917">
    <property type="entry name" value="HATPase_UhpB-NarQ-NarX-like"/>
    <property type="match status" value="1"/>
</dbReference>
<evidence type="ECO:0000256" key="9">
    <source>
        <dbReference type="SAM" id="Phobius"/>
    </source>
</evidence>
<dbReference type="GO" id="GO:0046983">
    <property type="term" value="F:protein dimerization activity"/>
    <property type="evidence" value="ECO:0007669"/>
    <property type="project" value="InterPro"/>
</dbReference>
<dbReference type="PANTHER" id="PTHR24421">
    <property type="entry name" value="NITRATE/NITRITE SENSOR PROTEIN NARX-RELATED"/>
    <property type="match status" value="1"/>
</dbReference>
<keyword evidence="9" id="KW-0472">Membrane</keyword>
<dbReference type="Pfam" id="PF02518">
    <property type="entry name" value="HATPase_c"/>
    <property type="match status" value="1"/>
</dbReference>
<keyword evidence="9" id="KW-1133">Transmembrane helix</keyword>
<comment type="caution">
    <text evidence="12">The sequence shown here is derived from an EMBL/GenBank/DDBJ whole genome shotgun (WGS) entry which is preliminary data.</text>
</comment>
<dbReference type="GO" id="GO:0000155">
    <property type="term" value="F:phosphorelay sensor kinase activity"/>
    <property type="evidence" value="ECO:0007669"/>
    <property type="project" value="InterPro"/>
</dbReference>
<evidence type="ECO:0000256" key="1">
    <source>
        <dbReference type="ARBA" id="ARBA00000085"/>
    </source>
</evidence>
<gene>
    <name evidence="12" type="ORF">GCM10017581_059810</name>
</gene>
<dbReference type="SUPFAM" id="SSF55874">
    <property type="entry name" value="ATPase domain of HSP90 chaperone/DNA topoisomerase II/histidine kinase"/>
    <property type="match status" value="1"/>
</dbReference>
<evidence type="ECO:0000256" key="4">
    <source>
        <dbReference type="ARBA" id="ARBA00022679"/>
    </source>
</evidence>
<evidence type="ECO:0000256" key="6">
    <source>
        <dbReference type="ARBA" id="ARBA00022777"/>
    </source>
</evidence>
<dbReference type="Gene3D" id="3.30.565.10">
    <property type="entry name" value="Histidine kinase-like ATPase, C-terminal domain"/>
    <property type="match status" value="1"/>
</dbReference>
<reference evidence="12" key="1">
    <citation type="journal article" date="2014" name="Int. J. Syst. Evol. Microbiol.">
        <title>Complete genome sequence of Corynebacterium casei LMG S-19264T (=DSM 44701T), isolated from a smear-ripened cheese.</title>
        <authorList>
            <consortium name="US DOE Joint Genome Institute (JGI-PGF)"/>
            <person name="Walter F."/>
            <person name="Albersmeier A."/>
            <person name="Kalinowski J."/>
            <person name="Ruckert C."/>
        </authorList>
    </citation>
    <scope>NUCLEOTIDE SEQUENCE</scope>
    <source>
        <strain evidence="12">VKM Ac-1321</strain>
    </source>
</reference>
<dbReference type="PANTHER" id="PTHR24421:SF10">
    <property type="entry name" value="NITRATE_NITRITE SENSOR PROTEIN NARQ"/>
    <property type="match status" value="1"/>
</dbReference>
<keyword evidence="7" id="KW-0067">ATP-binding</keyword>
<feature type="transmembrane region" description="Helical" evidence="9">
    <location>
        <begin position="103"/>
        <end position="119"/>
    </location>
</feature>
<evidence type="ECO:0000259" key="10">
    <source>
        <dbReference type="Pfam" id="PF02518"/>
    </source>
</evidence>
<dbReference type="EMBL" id="BSFP01000042">
    <property type="protein sequence ID" value="GLL04234.1"/>
    <property type="molecule type" value="Genomic_DNA"/>
</dbReference>
<keyword evidence="5" id="KW-0547">Nucleotide-binding</keyword>
<comment type="catalytic activity">
    <reaction evidence="1">
        <text>ATP + protein L-histidine = ADP + protein N-phospho-L-histidine.</text>
        <dbReference type="EC" id="2.7.13.3"/>
    </reaction>
</comment>